<protein>
    <recommendedName>
        <fullName evidence="9">Major facilitator superfamily (MFS) profile domain-containing protein</fullName>
    </recommendedName>
</protein>
<feature type="transmembrane region" description="Helical" evidence="6">
    <location>
        <begin position="368"/>
        <end position="389"/>
    </location>
</feature>
<keyword evidence="2 6" id="KW-0812">Transmembrane</keyword>
<organism evidence="7 8">
    <name type="scientific">Elaphomyces granulatus</name>
    <dbReference type="NCBI Taxonomy" id="519963"/>
    <lineage>
        <taxon>Eukaryota</taxon>
        <taxon>Fungi</taxon>
        <taxon>Dikarya</taxon>
        <taxon>Ascomycota</taxon>
        <taxon>Pezizomycotina</taxon>
        <taxon>Eurotiomycetes</taxon>
        <taxon>Eurotiomycetidae</taxon>
        <taxon>Eurotiales</taxon>
        <taxon>Elaphomycetaceae</taxon>
        <taxon>Elaphomyces</taxon>
    </lineage>
</organism>
<name>A0A232LNH8_9EURO</name>
<feature type="transmembrane region" description="Helical" evidence="6">
    <location>
        <begin position="504"/>
        <end position="524"/>
    </location>
</feature>
<dbReference type="Pfam" id="PF07690">
    <property type="entry name" value="MFS_1"/>
    <property type="match status" value="1"/>
</dbReference>
<dbReference type="InterPro" id="IPR011701">
    <property type="entry name" value="MFS"/>
</dbReference>
<proteinExistence type="predicted"/>
<evidence type="ECO:0000256" key="5">
    <source>
        <dbReference type="SAM" id="MobiDB-lite"/>
    </source>
</evidence>
<dbReference type="OrthoDB" id="194139at2759"/>
<dbReference type="InterPro" id="IPR036259">
    <property type="entry name" value="MFS_trans_sf"/>
</dbReference>
<evidence type="ECO:0000313" key="8">
    <source>
        <dbReference type="Proteomes" id="UP000243515"/>
    </source>
</evidence>
<feature type="transmembrane region" description="Helical" evidence="6">
    <location>
        <begin position="328"/>
        <end position="348"/>
    </location>
</feature>
<dbReference type="AlphaFoldDB" id="A0A232LNH8"/>
<reference evidence="7 8" key="1">
    <citation type="journal article" date="2015" name="Environ. Microbiol.">
        <title>Metagenome sequence of Elaphomyces granulatus from sporocarp tissue reveals Ascomycota ectomycorrhizal fingerprints of genome expansion and a Proteobacteria-rich microbiome.</title>
        <authorList>
            <person name="Quandt C.A."/>
            <person name="Kohler A."/>
            <person name="Hesse C.N."/>
            <person name="Sharpton T.J."/>
            <person name="Martin F."/>
            <person name="Spatafora J.W."/>
        </authorList>
    </citation>
    <scope>NUCLEOTIDE SEQUENCE [LARGE SCALE GENOMIC DNA]</scope>
    <source>
        <strain evidence="7 8">OSC145934</strain>
    </source>
</reference>
<dbReference type="Proteomes" id="UP000243515">
    <property type="component" value="Unassembled WGS sequence"/>
</dbReference>
<evidence type="ECO:0000256" key="3">
    <source>
        <dbReference type="ARBA" id="ARBA00022989"/>
    </source>
</evidence>
<dbReference type="EMBL" id="NPHW01006539">
    <property type="protein sequence ID" value="OXV05713.1"/>
    <property type="molecule type" value="Genomic_DNA"/>
</dbReference>
<feature type="region of interest" description="Disordered" evidence="5">
    <location>
        <begin position="287"/>
        <end position="311"/>
    </location>
</feature>
<feature type="transmembrane region" description="Helical" evidence="6">
    <location>
        <begin position="258"/>
        <end position="279"/>
    </location>
</feature>
<evidence type="ECO:0000256" key="4">
    <source>
        <dbReference type="ARBA" id="ARBA00023136"/>
    </source>
</evidence>
<feature type="transmembrane region" description="Helical" evidence="6">
    <location>
        <begin position="139"/>
        <end position="157"/>
    </location>
</feature>
<evidence type="ECO:0008006" key="9">
    <source>
        <dbReference type="Google" id="ProtNLM"/>
    </source>
</evidence>
<feature type="compositionally biased region" description="Basic and acidic residues" evidence="5">
    <location>
        <begin position="15"/>
        <end position="33"/>
    </location>
</feature>
<feature type="region of interest" description="Disordered" evidence="5">
    <location>
        <begin position="13"/>
        <end position="33"/>
    </location>
</feature>
<dbReference type="GO" id="GO:0022857">
    <property type="term" value="F:transmembrane transporter activity"/>
    <property type="evidence" value="ECO:0007669"/>
    <property type="project" value="InterPro"/>
</dbReference>
<gene>
    <name evidence="7" type="ORF">Egran_06519</name>
</gene>
<feature type="transmembrane region" description="Helical" evidence="6">
    <location>
        <begin position="410"/>
        <end position="429"/>
    </location>
</feature>
<keyword evidence="3 6" id="KW-1133">Transmembrane helix</keyword>
<feature type="transmembrane region" description="Helical" evidence="6">
    <location>
        <begin position="435"/>
        <end position="457"/>
    </location>
</feature>
<feature type="transmembrane region" description="Helical" evidence="6">
    <location>
        <begin position="77"/>
        <end position="96"/>
    </location>
</feature>
<dbReference type="PANTHER" id="PTHR23507:SF1">
    <property type="entry name" value="FI18259P1-RELATED"/>
    <property type="match status" value="1"/>
</dbReference>
<dbReference type="PANTHER" id="PTHR23507">
    <property type="entry name" value="ZGC:174356"/>
    <property type="match status" value="1"/>
</dbReference>
<keyword evidence="4 6" id="KW-0472">Membrane</keyword>
<evidence type="ECO:0000313" key="7">
    <source>
        <dbReference type="EMBL" id="OXV05713.1"/>
    </source>
</evidence>
<feature type="transmembrane region" description="Helical" evidence="6">
    <location>
        <begin position="230"/>
        <end position="252"/>
    </location>
</feature>
<accession>A0A232LNH8</accession>
<sequence>MIDHVLNMTHCPPSLEKEKQQIGHAPDDGETEKMKMASIGDEATTEPLLGREESGEVALREPLARRKSYPHLNAKRVLIHLCILIALLDFSGYLILAPQTNIFENIICDKYYMGREEERDCKALAVQSELAFIRGWKDAFAQLPAIVFGLPYGILADRIGRKPVLILFLIGFILSDTWIKVVCYFPAQFPLRLIWFSALIECIGGGGQTFASIAFTMVADLFSGEDRFNAFLKVSATELITQIVATPIAALMMKRSPWLPLFLSSAINLITYALCLRLAETRPGRVEETSQSSFSPGWESDQQEQEDQKAITRDSVKKFKSVLKSTKSLLWGNSSVVILLLVFFVACFGKESLELLLQYISKRYLWDYSQASLSITLQASVSLGLNVLLLPGLDSYLRIQRNMPAPTKDLRLSQGSCLLLFVGYLMIALSPHPGAMLAGVTLTALGSSFPLTLRSYATSFISPSRVGTLYTGITVVMSAGLLISGPILYSLFRWGMSLDNFWLGLPYVFVSLLYFLAGVAIFSVGRLSKTQTW</sequence>
<feature type="transmembrane region" description="Helical" evidence="6">
    <location>
        <begin position="469"/>
        <end position="492"/>
    </location>
</feature>
<feature type="transmembrane region" description="Helical" evidence="6">
    <location>
        <begin position="193"/>
        <end position="218"/>
    </location>
</feature>
<feature type="transmembrane region" description="Helical" evidence="6">
    <location>
        <begin position="164"/>
        <end position="187"/>
    </location>
</feature>
<evidence type="ECO:0000256" key="1">
    <source>
        <dbReference type="ARBA" id="ARBA00004141"/>
    </source>
</evidence>
<dbReference type="GO" id="GO:0016020">
    <property type="term" value="C:membrane"/>
    <property type="evidence" value="ECO:0007669"/>
    <property type="project" value="UniProtKB-SubCell"/>
</dbReference>
<dbReference type="Gene3D" id="1.20.1250.20">
    <property type="entry name" value="MFS general substrate transporter like domains"/>
    <property type="match status" value="1"/>
</dbReference>
<dbReference type="SUPFAM" id="SSF103473">
    <property type="entry name" value="MFS general substrate transporter"/>
    <property type="match status" value="1"/>
</dbReference>
<comment type="subcellular location">
    <subcellularLocation>
        <location evidence="1">Membrane</location>
        <topology evidence="1">Multi-pass membrane protein</topology>
    </subcellularLocation>
</comment>
<evidence type="ECO:0000256" key="2">
    <source>
        <dbReference type="ARBA" id="ARBA00022692"/>
    </source>
</evidence>
<comment type="caution">
    <text evidence="7">The sequence shown here is derived from an EMBL/GenBank/DDBJ whole genome shotgun (WGS) entry which is preliminary data.</text>
</comment>
<evidence type="ECO:0000256" key="6">
    <source>
        <dbReference type="SAM" id="Phobius"/>
    </source>
</evidence>
<keyword evidence="8" id="KW-1185">Reference proteome</keyword>